<keyword evidence="1" id="KW-0675">Receptor</keyword>
<organism evidence="1 2">
    <name type="scientific">Quercus suber</name>
    <name type="common">Cork oak</name>
    <dbReference type="NCBI Taxonomy" id="58331"/>
    <lineage>
        <taxon>Eukaryota</taxon>
        <taxon>Viridiplantae</taxon>
        <taxon>Streptophyta</taxon>
        <taxon>Embryophyta</taxon>
        <taxon>Tracheophyta</taxon>
        <taxon>Spermatophyta</taxon>
        <taxon>Magnoliopsida</taxon>
        <taxon>eudicotyledons</taxon>
        <taxon>Gunneridae</taxon>
        <taxon>Pentapetalae</taxon>
        <taxon>rosids</taxon>
        <taxon>fabids</taxon>
        <taxon>Fagales</taxon>
        <taxon>Fagaceae</taxon>
        <taxon>Quercus</taxon>
    </lineage>
</organism>
<protein>
    <submittedName>
        <fullName evidence="1">Vacuolar-sorting receptor 1</fullName>
    </submittedName>
</protein>
<proteinExistence type="predicted"/>
<name>A0AAW0LX85_QUESU</name>
<keyword evidence="2" id="KW-1185">Reference proteome</keyword>
<evidence type="ECO:0000313" key="2">
    <source>
        <dbReference type="Proteomes" id="UP000237347"/>
    </source>
</evidence>
<dbReference type="EMBL" id="PKMF04000042">
    <property type="protein sequence ID" value="KAK7855796.1"/>
    <property type="molecule type" value="Genomic_DNA"/>
</dbReference>
<dbReference type="Proteomes" id="UP000237347">
    <property type="component" value="Unassembled WGS sequence"/>
</dbReference>
<dbReference type="AlphaFoldDB" id="A0AAW0LX85"/>
<reference evidence="1 2" key="1">
    <citation type="journal article" date="2018" name="Sci. Data">
        <title>The draft genome sequence of cork oak.</title>
        <authorList>
            <person name="Ramos A.M."/>
            <person name="Usie A."/>
            <person name="Barbosa P."/>
            <person name="Barros P.M."/>
            <person name="Capote T."/>
            <person name="Chaves I."/>
            <person name="Simoes F."/>
            <person name="Abreu I."/>
            <person name="Carrasquinho I."/>
            <person name="Faro C."/>
            <person name="Guimaraes J.B."/>
            <person name="Mendonca D."/>
            <person name="Nobrega F."/>
            <person name="Rodrigues L."/>
            <person name="Saibo N.J.M."/>
            <person name="Varela M.C."/>
            <person name="Egas C."/>
            <person name="Matos J."/>
            <person name="Miguel C.M."/>
            <person name="Oliveira M.M."/>
            <person name="Ricardo C.P."/>
            <person name="Goncalves S."/>
        </authorList>
    </citation>
    <scope>NUCLEOTIDE SEQUENCE [LARGE SCALE GENOMIC DNA]</scope>
    <source>
        <strain evidence="2">cv. HL8</strain>
    </source>
</reference>
<accession>A0AAW0LX85</accession>
<gene>
    <name evidence="1" type="primary">VSR1_1</name>
    <name evidence="1" type="ORF">CFP56_026433</name>
</gene>
<evidence type="ECO:0000313" key="1">
    <source>
        <dbReference type="EMBL" id="KAK7855796.1"/>
    </source>
</evidence>
<comment type="caution">
    <text evidence="1">The sequence shown here is derived from an EMBL/GenBank/DDBJ whole genome shotgun (WGS) entry which is preliminary data.</text>
</comment>
<sequence length="107" mass="11934">MILKSSFVNGKLEKALVLKAICAGFQETMKPAICLKEDIETNECLHNNGGCWQDKSANLTACKEYMFIVLTLCRILSGEEYVNALLCKESSMLVTVILIVKLKIFLT</sequence>